<reference evidence="3 4" key="1">
    <citation type="submission" date="2023-06" db="EMBL/GenBank/DDBJ databases">
        <authorList>
            <person name="Oyuntsetseg B."/>
            <person name="Kim S.B."/>
        </authorList>
    </citation>
    <scope>NUCLEOTIDE SEQUENCE [LARGE SCALE GENOMIC DNA]</scope>
    <source>
        <strain evidence="3 4">2-15</strain>
    </source>
</reference>
<protein>
    <submittedName>
        <fullName evidence="3">YciI family protein</fullName>
    </submittedName>
</protein>
<accession>A0A9Y2IG44</accession>
<dbReference type="Pfam" id="PF03795">
    <property type="entry name" value="YCII"/>
    <property type="match status" value="1"/>
</dbReference>
<comment type="similarity">
    <text evidence="1">Belongs to the YciI family.</text>
</comment>
<dbReference type="SUPFAM" id="SSF54909">
    <property type="entry name" value="Dimeric alpha+beta barrel"/>
    <property type="match status" value="1"/>
</dbReference>
<dbReference type="KEGG" id="acab:QRX50_01030"/>
<dbReference type="EMBL" id="CP127294">
    <property type="protein sequence ID" value="WIX79432.1"/>
    <property type="molecule type" value="Genomic_DNA"/>
</dbReference>
<dbReference type="PANTHER" id="PTHR35174:SF3">
    <property type="entry name" value="BLL7171 PROTEIN"/>
    <property type="match status" value="1"/>
</dbReference>
<gene>
    <name evidence="3" type="ORF">QRX50_01030</name>
</gene>
<name>A0A9Y2IG44_9PSEU</name>
<dbReference type="Proteomes" id="UP001236014">
    <property type="component" value="Chromosome"/>
</dbReference>
<sequence length="118" mass="13107">MRYLMLICGTSHDESKPLPSEPMDTATEAWVKEMDGRGVRLMGQRLRPASMATTIRVNDGEVLLTDGPFAETKEQILGFDLLECENLDEALEVAAKHPSARYGAIEVRPLWPFAGEES</sequence>
<evidence type="ECO:0000259" key="2">
    <source>
        <dbReference type="Pfam" id="PF03795"/>
    </source>
</evidence>
<organism evidence="3 4">
    <name type="scientific">Amycolatopsis carbonis</name>
    <dbReference type="NCBI Taxonomy" id="715471"/>
    <lineage>
        <taxon>Bacteria</taxon>
        <taxon>Bacillati</taxon>
        <taxon>Actinomycetota</taxon>
        <taxon>Actinomycetes</taxon>
        <taxon>Pseudonocardiales</taxon>
        <taxon>Pseudonocardiaceae</taxon>
        <taxon>Amycolatopsis</taxon>
    </lineage>
</organism>
<evidence type="ECO:0000256" key="1">
    <source>
        <dbReference type="ARBA" id="ARBA00007689"/>
    </source>
</evidence>
<feature type="domain" description="YCII-related" evidence="2">
    <location>
        <begin position="2"/>
        <end position="113"/>
    </location>
</feature>
<dbReference type="InterPro" id="IPR011008">
    <property type="entry name" value="Dimeric_a/b-barrel"/>
</dbReference>
<keyword evidence="4" id="KW-1185">Reference proteome</keyword>
<dbReference type="PANTHER" id="PTHR35174">
    <property type="entry name" value="BLL7171 PROTEIN-RELATED"/>
    <property type="match status" value="1"/>
</dbReference>
<evidence type="ECO:0000313" key="3">
    <source>
        <dbReference type="EMBL" id="WIX79432.1"/>
    </source>
</evidence>
<dbReference type="RefSeq" id="WP_285970121.1">
    <property type="nucleotide sequence ID" value="NZ_CP127294.1"/>
</dbReference>
<proteinExistence type="inferred from homology"/>
<evidence type="ECO:0000313" key="4">
    <source>
        <dbReference type="Proteomes" id="UP001236014"/>
    </source>
</evidence>
<dbReference type="InterPro" id="IPR005545">
    <property type="entry name" value="YCII"/>
</dbReference>
<dbReference type="Gene3D" id="3.30.70.1060">
    <property type="entry name" value="Dimeric alpha+beta barrel"/>
    <property type="match status" value="1"/>
</dbReference>
<dbReference type="AlphaFoldDB" id="A0A9Y2IG44"/>